<comment type="caution">
    <text evidence="2">The sequence shown here is derived from an EMBL/GenBank/DDBJ whole genome shotgun (WGS) entry which is preliminary data.</text>
</comment>
<feature type="transmembrane region" description="Helical" evidence="1">
    <location>
        <begin position="101"/>
        <end position="123"/>
    </location>
</feature>
<proteinExistence type="predicted"/>
<accession>A0A4U5MU66</accession>
<feature type="transmembrane region" description="Helical" evidence="1">
    <location>
        <begin position="129"/>
        <end position="149"/>
    </location>
</feature>
<feature type="transmembrane region" description="Helical" evidence="1">
    <location>
        <begin position="61"/>
        <end position="80"/>
    </location>
</feature>
<gene>
    <name evidence="2" type="ORF">L596_020592</name>
</gene>
<dbReference type="Proteomes" id="UP000298663">
    <property type="component" value="Unassembled WGS sequence"/>
</dbReference>
<reference evidence="2 3" key="2">
    <citation type="journal article" date="2019" name="G3 (Bethesda)">
        <title>Hybrid Assembly of the Genome of the Entomopathogenic Nematode Steinernema carpocapsae Identifies the X-Chromosome.</title>
        <authorList>
            <person name="Serra L."/>
            <person name="Macchietto M."/>
            <person name="Macias-Munoz A."/>
            <person name="McGill C.J."/>
            <person name="Rodriguez I.M."/>
            <person name="Rodriguez B."/>
            <person name="Murad R."/>
            <person name="Mortazavi A."/>
        </authorList>
    </citation>
    <scope>NUCLEOTIDE SEQUENCE [LARGE SCALE GENOMIC DNA]</scope>
    <source>
        <strain evidence="2 3">ALL</strain>
    </source>
</reference>
<protein>
    <recommendedName>
        <fullName evidence="4">7TM GPCR serpentine receptor class x (Srx) domain-containing protein</fullName>
    </recommendedName>
</protein>
<keyword evidence="3" id="KW-1185">Reference proteome</keyword>
<evidence type="ECO:0000313" key="2">
    <source>
        <dbReference type="EMBL" id="TKR73258.1"/>
    </source>
</evidence>
<dbReference type="AlphaFoldDB" id="A0A4U5MU66"/>
<evidence type="ECO:0008006" key="4">
    <source>
        <dbReference type="Google" id="ProtNLM"/>
    </source>
</evidence>
<keyword evidence="1" id="KW-0812">Transmembrane</keyword>
<feature type="transmembrane region" description="Helical" evidence="1">
    <location>
        <begin position="12"/>
        <end position="38"/>
    </location>
</feature>
<name>A0A4U5MU66_STECR</name>
<organism evidence="2 3">
    <name type="scientific">Steinernema carpocapsae</name>
    <name type="common">Entomopathogenic nematode</name>
    <dbReference type="NCBI Taxonomy" id="34508"/>
    <lineage>
        <taxon>Eukaryota</taxon>
        <taxon>Metazoa</taxon>
        <taxon>Ecdysozoa</taxon>
        <taxon>Nematoda</taxon>
        <taxon>Chromadorea</taxon>
        <taxon>Rhabditida</taxon>
        <taxon>Tylenchina</taxon>
        <taxon>Panagrolaimomorpha</taxon>
        <taxon>Strongyloidoidea</taxon>
        <taxon>Steinernematidae</taxon>
        <taxon>Steinernema</taxon>
    </lineage>
</organism>
<reference evidence="2 3" key="1">
    <citation type="journal article" date="2015" name="Genome Biol.">
        <title>Comparative genomics of Steinernema reveals deeply conserved gene regulatory networks.</title>
        <authorList>
            <person name="Dillman A.R."/>
            <person name="Macchietto M."/>
            <person name="Porter C.F."/>
            <person name="Rogers A."/>
            <person name="Williams B."/>
            <person name="Antoshechkin I."/>
            <person name="Lee M.M."/>
            <person name="Goodwin Z."/>
            <person name="Lu X."/>
            <person name="Lewis E.E."/>
            <person name="Goodrich-Blair H."/>
            <person name="Stock S.P."/>
            <person name="Adams B.J."/>
            <person name="Sternberg P.W."/>
            <person name="Mortazavi A."/>
        </authorList>
    </citation>
    <scope>NUCLEOTIDE SEQUENCE [LARGE SCALE GENOMIC DNA]</scope>
    <source>
        <strain evidence="2 3">ALL</strain>
    </source>
</reference>
<evidence type="ECO:0000313" key="3">
    <source>
        <dbReference type="Proteomes" id="UP000298663"/>
    </source>
</evidence>
<keyword evidence="1" id="KW-0472">Membrane</keyword>
<sequence length="174" mass="20032">MSGVKITAKVYAFLYALVYLYGLFYFVCFVSRLCPIVIVHDYGTYYDLSTPFANFVQQSEYYSDFALSIATFLCYVLAVLNLLKQKRNSLAKKASWNEIQILIQFFVLFASTAVLELLWMFGFDILPESVWGLVIIHSGWVCPILCLVYKSSQNFFNGDTNRFTTLGLLEMTWC</sequence>
<evidence type="ECO:0000256" key="1">
    <source>
        <dbReference type="SAM" id="Phobius"/>
    </source>
</evidence>
<dbReference type="EMBL" id="AZBU02000006">
    <property type="protein sequence ID" value="TKR73258.1"/>
    <property type="molecule type" value="Genomic_DNA"/>
</dbReference>
<keyword evidence="1" id="KW-1133">Transmembrane helix</keyword>